<dbReference type="EMBL" id="JACDQQ010002131">
    <property type="protein sequence ID" value="MBA0087685.1"/>
    <property type="molecule type" value="Genomic_DNA"/>
</dbReference>
<accession>A0A7V8NUX0</accession>
<keyword evidence="2" id="KW-1133">Transmembrane helix</keyword>
<evidence type="ECO:0000313" key="3">
    <source>
        <dbReference type="EMBL" id="MBA0087685.1"/>
    </source>
</evidence>
<keyword evidence="4" id="KW-1185">Reference proteome</keyword>
<reference evidence="3" key="1">
    <citation type="submission" date="2020-06" db="EMBL/GenBank/DDBJ databases">
        <title>Legume-microbial interactions unlock mineral nutrients during tropical forest succession.</title>
        <authorList>
            <person name="Epihov D.Z."/>
        </authorList>
    </citation>
    <scope>NUCLEOTIDE SEQUENCE [LARGE SCALE GENOMIC DNA]</scope>
    <source>
        <strain evidence="3">Pan2503</strain>
    </source>
</reference>
<keyword evidence="2" id="KW-0812">Transmembrane</keyword>
<feature type="region of interest" description="Disordered" evidence="1">
    <location>
        <begin position="107"/>
        <end position="129"/>
    </location>
</feature>
<comment type="caution">
    <text evidence="3">The sequence shown here is derived from an EMBL/GenBank/DDBJ whole genome shotgun (WGS) entry which is preliminary data.</text>
</comment>
<dbReference type="AlphaFoldDB" id="A0A7V8NUX0"/>
<keyword evidence="2" id="KW-0472">Membrane</keyword>
<feature type="non-terminal residue" evidence="3">
    <location>
        <position position="1"/>
    </location>
</feature>
<evidence type="ECO:0000313" key="4">
    <source>
        <dbReference type="Proteomes" id="UP000567293"/>
    </source>
</evidence>
<organism evidence="3 4">
    <name type="scientific">Candidatus Acidiferrum panamense</name>
    <dbReference type="NCBI Taxonomy" id="2741543"/>
    <lineage>
        <taxon>Bacteria</taxon>
        <taxon>Pseudomonadati</taxon>
        <taxon>Acidobacteriota</taxon>
        <taxon>Terriglobia</taxon>
        <taxon>Candidatus Acidiferrales</taxon>
        <taxon>Candidatus Acidiferrum</taxon>
    </lineage>
</organism>
<sequence length="129" mass="14764">AAVHNYFAHRAEITNLEFKRLLAQGRASLAIGLIFLSVCLVLSKVVLGYQNGAWAVVTREGLTIVGWVAMWRPMQIYLYDWWPLRRREHTYEKLSHMPVEIEVRAREEGELKSQAPSHSQPKLAPGNKP</sequence>
<evidence type="ECO:0000256" key="1">
    <source>
        <dbReference type="SAM" id="MobiDB-lite"/>
    </source>
</evidence>
<feature type="transmembrane region" description="Helical" evidence="2">
    <location>
        <begin position="29"/>
        <end position="49"/>
    </location>
</feature>
<dbReference type="Proteomes" id="UP000567293">
    <property type="component" value="Unassembled WGS sequence"/>
</dbReference>
<name>A0A7V8NUX0_9BACT</name>
<evidence type="ECO:0000256" key="2">
    <source>
        <dbReference type="SAM" id="Phobius"/>
    </source>
</evidence>
<gene>
    <name evidence="3" type="ORF">HRJ53_22095</name>
</gene>
<proteinExistence type="predicted"/>
<protein>
    <submittedName>
        <fullName evidence="3">Uncharacterized protein</fullName>
    </submittedName>
</protein>